<dbReference type="RefSeq" id="WP_130450971.1">
    <property type="nucleotide sequence ID" value="NZ_SHLA01000001.1"/>
</dbReference>
<dbReference type="Proteomes" id="UP000292685">
    <property type="component" value="Unassembled WGS sequence"/>
</dbReference>
<evidence type="ECO:0000256" key="1">
    <source>
        <dbReference type="SAM" id="MobiDB-lite"/>
    </source>
</evidence>
<reference evidence="3 4" key="1">
    <citation type="submission" date="2019-02" db="EMBL/GenBank/DDBJ databases">
        <title>Sequencing the genomes of 1000 actinobacteria strains.</title>
        <authorList>
            <person name="Klenk H.-P."/>
        </authorList>
    </citation>
    <scope>NUCLEOTIDE SEQUENCE [LARGE SCALE GENOMIC DNA]</scope>
    <source>
        <strain evidence="3 4">DSM 17364</strain>
    </source>
</reference>
<feature type="region of interest" description="Disordered" evidence="1">
    <location>
        <begin position="1"/>
        <end position="105"/>
    </location>
</feature>
<protein>
    <recommendedName>
        <fullName evidence="5">DUF4064 domain-containing protein</fullName>
    </recommendedName>
</protein>
<feature type="transmembrane region" description="Helical" evidence="2">
    <location>
        <begin position="111"/>
        <end position="134"/>
    </location>
</feature>
<comment type="caution">
    <text evidence="3">The sequence shown here is derived from an EMBL/GenBank/DDBJ whole genome shotgun (WGS) entry which is preliminary data.</text>
</comment>
<keyword evidence="2" id="KW-1133">Transmembrane helix</keyword>
<keyword evidence="2" id="KW-0472">Membrane</keyword>
<gene>
    <name evidence="3" type="ORF">EV380_1934</name>
</gene>
<accession>A0A4Q8AET6</accession>
<dbReference type="OrthoDB" id="3831145at2"/>
<evidence type="ECO:0000256" key="2">
    <source>
        <dbReference type="SAM" id="Phobius"/>
    </source>
</evidence>
<name>A0A4Q8AET6_9MICC</name>
<proteinExistence type="predicted"/>
<evidence type="ECO:0000313" key="3">
    <source>
        <dbReference type="EMBL" id="RZU62341.1"/>
    </source>
</evidence>
<sequence length="256" mass="26822">MSQDRPENNEPSQQEGAQPGPQDQEPPRYGVRLPQGQQPQQPQPPAGDPTPYGHTPGQYPPPPPGAYGQPGQAGTPSGYGQPSPYAQQSPYQAPAGGMQPAGSPGAPPKQIMVAFGLILAAGALTLLTGIIMMATPVNELTRMLQEVIDSDATLRQQFEVAGMEVAALAQMSKTLAVVFMAIGVLLYALIAVFIRKGSNGARITGTVLAAISLIGLFGGDILSTVTVLLGAAGIVLAWMRPSSDYIRATKEAKRRR</sequence>
<evidence type="ECO:0008006" key="5">
    <source>
        <dbReference type="Google" id="ProtNLM"/>
    </source>
</evidence>
<feature type="compositionally biased region" description="Low complexity" evidence="1">
    <location>
        <begin position="66"/>
        <end position="97"/>
    </location>
</feature>
<feature type="transmembrane region" description="Helical" evidence="2">
    <location>
        <begin position="175"/>
        <end position="194"/>
    </location>
</feature>
<keyword evidence="2" id="KW-0812">Transmembrane</keyword>
<dbReference type="EMBL" id="SHLA01000001">
    <property type="protein sequence ID" value="RZU62341.1"/>
    <property type="molecule type" value="Genomic_DNA"/>
</dbReference>
<evidence type="ECO:0000313" key="4">
    <source>
        <dbReference type="Proteomes" id="UP000292685"/>
    </source>
</evidence>
<dbReference type="AlphaFoldDB" id="A0A4Q8AET6"/>
<feature type="transmembrane region" description="Helical" evidence="2">
    <location>
        <begin position="206"/>
        <end position="239"/>
    </location>
</feature>
<keyword evidence="4" id="KW-1185">Reference proteome</keyword>
<organism evidence="3 4">
    <name type="scientific">Zhihengliuella halotolerans</name>
    <dbReference type="NCBI Taxonomy" id="370736"/>
    <lineage>
        <taxon>Bacteria</taxon>
        <taxon>Bacillati</taxon>
        <taxon>Actinomycetota</taxon>
        <taxon>Actinomycetes</taxon>
        <taxon>Micrococcales</taxon>
        <taxon>Micrococcaceae</taxon>
        <taxon>Zhihengliuella</taxon>
    </lineage>
</organism>